<dbReference type="OrthoDB" id="2418132at2"/>
<dbReference type="SUPFAM" id="SSF101386">
    <property type="entry name" value="all-alpha NTP pyrophosphatases"/>
    <property type="match status" value="1"/>
</dbReference>
<evidence type="ECO:0000313" key="2">
    <source>
        <dbReference type="EMBL" id="SFF18577.1"/>
    </source>
</evidence>
<gene>
    <name evidence="2" type="ORF">SAMN05216378_5350</name>
</gene>
<dbReference type="AlphaFoldDB" id="A0A1I2GNZ7"/>
<dbReference type="Gene3D" id="1.10.287.1080">
    <property type="entry name" value="MazG-like"/>
    <property type="match status" value="1"/>
</dbReference>
<evidence type="ECO:0000313" key="3">
    <source>
        <dbReference type="Proteomes" id="UP000198855"/>
    </source>
</evidence>
<dbReference type="PANTHER" id="PTHR42692">
    <property type="entry name" value="NUCLEOTIDE PYROPHOSPHOHYDROLASE"/>
    <property type="match status" value="1"/>
</dbReference>
<accession>A0A1I2GNZ7</accession>
<protein>
    <submittedName>
        <fullName evidence="2">NTP pyrophosphatase, house-cleaning of non-canonical NTPs</fullName>
    </submittedName>
</protein>
<dbReference type="EMBL" id="FOMT01000006">
    <property type="protein sequence ID" value="SFF18577.1"/>
    <property type="molecule type" value="Genomic_DNA"/>
</dbReference>
<dbReference type="InterPro" id="IPR004518">
    <property type="entry name" value="MazG-like_dom"/>
</dbReference>
<organism evidence="2 3">
    <name type="scientific">Paenibacillus catalpae</name>
    <dbReference type="NCBI Taxonomy" id="1045775"/>
    <lineage>
        <taxon>Bacteria</taxon>
        <taxon>Bacillati</taxon>
        <taxon>Bacillota</taxon>
        <taxon>Bacilli</taxon>
        <taxon>Bacillales</taxon>
        <taxon>Paenibacillaceae</taxon>
        <taxon>Paenibacillus</taxon>
    </lineage>
</organism>
<feature type="domain" description="NTP pyrophosphohydrolase MazG-like" evidence="1">
    <location>
        <begin position="28"/>
        <end position="102"/>
    </location>
</feature>
<dbReference type="Proteomes" id="UP000198855">
    <property type="component" value="Unassembled WGS sequence"/>
</dbReference>
<dbReference type="PIRSF" id="PIRSF036521">
    <property type="entry name" value="UCP036521_pph"/>
    <property type="match status" value="1"/>
</dbReference>
<dbReference type="CDD" id="cd11523">
    <property type="entry name" value="NTP-PPase"/>
    <property type="match status" value="1"/>
</dbReference>
<name>A0A1I2GNZ7_9BACL</name>
<keyword evidence="3" id="KW-1185">Reference proteome</keyword>
<dbReference type="InterPro" id="IPR047046">
    <property type="entry name" value="YpjD/YvdC"/>
</dbReference>
<proteinExistence type="predicted"/>
<dbReference type="RefSeq" id="WP_091189543.1">
    <property type="nucleotide sequence ID" value="NZ_FOMT01000006.1"/>
</dbReference>
<evidence type="ECO:0000259" key="1">
    <source>
        <dbReference type="Pfam" id="PF03819"/>
    </source>
</evidence>
<dbReference type="PANTHER" id="PTHR42692:SF2">
    <property type="entry name" value="IG HYPOTHETICAL 16995"/>
    <property type="match status" value="1"/>
</dbReference>
<dbReference type="STRING" id="1045775.SAMN05216378_5350"/>
<reference evidence="3" key="1">
    <citation type="submission" date="2016-10" db="EMBL/GenBank/DDBJ databases">
        <authorList>
            <person name="Varghese N."/>
            <person name="Submissions S."/>
        </authorList>
    </citation>
    <scope>NUCLEOTIDE SEQUENCE [LARGE SCALE GENOMIC DNA]</scope>
    <source>
        <strain evidence="3">CGMCC 1.10784</strain>
    </source>
</reference>
<dbReference type="InterPro" id="IPR011411">
    <property type="entry name" value="MazG-related_YvdC"/>
</dbReference>
<sequence>MKETEIQQWIQEFYKQRGWSSYGPFERIAFLTEEVGETARAVRAIEIGRDRPDESPQPEAKLKQDLTEELGDILGNVFILASMYGVPIEEILEAHKDKLSKRYIEE</sequence>
<dbReference type="Pfam" id="PF03819">
    <property type="entry name" value="MazG"/>
    <property type="match status" value="1"/>
</dbReference>